<evidence type="ECO:0000259" key="2">
    <source>
        <dbReference type="Pfam" id="PF00582"/>
    </source>
</evidence>
<keyword evidence="4" id="KW-1185">Reference proteome</keyword>
<feature type="domain" description="UspA" evidence="2">
    <location>
        <begin position="1"/>
        <end position="139"/>
    </location>
</feature>
<dbReference type="InterPro" id="IPR014729">
    <property type="entry name" value="Rossmann-like_a/b/a_fold"/>
</dbReference>
<dbReference type="PRINTS" id="PR01438">
    <property type="entry name" value="UNVRSLSTRESS"/>
</dbReference>
<organism evidence="3 4">
    <name type="scientific">Sporosarcina saromensis</name>
    <dbReference type="NCBI Taxonomy" id="359365"/>
    <lineage>
        <taxon>Bacteria</taxon>
        <taxon>Bacillati</taxon>
        <taxon>Bacillota</taxon>
        <taxon>Bacilli</taxon>
        <taxon>Bacillales</taxon>
        <taxon>Caryophanaceae</taxon>
        <taxon>Sporosarcina</taxon>
    </lineage>
</organism>
<dbReference type="EMBL" id="JAUBDI010000014">
    <property type="protein sequence ID" value="MDW0114219.1"/>
    <property type="molecule type" value="Genomic_DNA"/>
</dbReference>
<protein>
    <submittedName>
        <fullName evidence="3">Universal stress protein</fullName>
    </submittedName>
</protein>
<dbReference type="InterPro" id="IPR006015">
    <property type="entry name" value="Universal_stress_UspA"/>
</dbReference>
<dbReference type="Proteomes" id="UP001282284">
    <property type="component" value="Unassembled WGS sequence"/>
</dbReference>
<dbReference type="CDD" id="cd00293">
    <property type="entry name" value="USP-like"/>
    <property type="match status" value="1"/>
</dbReference>
<dbReference type="SUPFAM" id="SSF52402">
    <property type="entry name" value="Adenine nucleotide alpha hydrolases-like"/>
    <property type="match status" value="1"/>
</dbReference>
<reference evidence="3 4" key="1">
    <citation type="submission" date="2023-06" db="EMBL/GenBank/DDBJ databases">
        <title>Sporosarcina sp. nov., isolated from Korean traditional fermented seafood 'Jeotgal'.</title>
        <authorList>
            <person name="Yang A.I."/>
            <person name="Shin N.-R."/>
        </authorList>
    </citation>
    <scope>NUCLEOTIDE SEQUENCE [LARGE SCALE GENOMIC DNA]</scope>
    <source>
        <strain evidence="3 4">KCTC13119</strain>
    </source>
</reference>
<dbReference type="Pfam" id="PF00582">
    <property type="entry name" value="Usp"/>
    <property type="match status" value="1"/>
</dbReference>
<proteinExistence type="inferred from homology"/>
<name>A0ABU4GB66_9BACL</name>
<evidence type="ECO:0000256" key="1">
    <source>
        <dbReference type="ARBA" id="ARBA00008791"/>
    </source>
</evidence>
<dbReference type="PANTHER" id="PTHR46268">
    <property type="entry name" value="STRESS RESPONSE PROTEIN NHAX"/>
    <property type="match status" value="1"/>
</dbReference>
<gene>
    <name evidence="3" type="ORF">QT711_13565</name>
</gene>
<sequence length="139" mass="15452">MYNRILLAIDGSENSRRAAEHAAWLATVTPHASIVALYVLHYDRTRKDVIQDAAVEDLHNDRKKRIEPILAVLDNQQAAYDFVIRHGDPGPTIVAYANEEPFDLVVIGSRGLNSFQEMLLGSVSHKVAKRVAAPVLIIK</sequence>
<evidence type="ECO:0000313" key="3">
    <source>
        <dbReference type="EMBL" id="MDW0114219.1"/>
    </source>
</evidence>
<evidence type="ECO:0000313" key="4">
    <source>
        <dbReference type="Proteomes" id="UP001282284"/>
    </source>
</evidence>
<dbReference type="Gene3D" id="3.40.50.620">
    <property type="entry name" value="HUPs"/>
    <property type="match status" value="1"/>
</dbReference>
<dbReference type="InterPro" id="IPR006016">
    <property type="entry name" value="UspA"/>
</dbReference>
<dbReference type="PANTHER" id="PTHR46268:SF6">
    <property type="entry name" value="UNIVERSAL STRESS PROTEIN UP12"/>
    <property type="match status" value="1"/>
</dbReference>
<accession>A0ABU4GB66</accession>
<dbReference type="RefSeq" id="WP_398296134.1">
    <property type="nucleotide sequence ID" value="NZ_JAUBDI010000014.1"/>
</dbReference>
<comment type="similarity">
    <text evidence="1">Belongs to the universal stress protein A family.</text>
</comment>
<comment type="caution">
    <text evidence="3">The sequence shown here is derived from an EMBL/GenBank/DDBJ whole genome shotgun (WGS) entry which is preliminary data.</text>
</comment>